<dbReference type="GeneID" id="31570246"/>
<evidence type="ECO:0000313" key="1">
    <source>
        <dbReference type="EMBL" id="OMD25352.1"/>
    </source>
</evidence>
<accession>A0A1R0X039</accession>
<sequence length="165" mass="18836">MKNIAVGVLLIILVSIVVEPLVEMGIVFREKVVLSTAISNACRAAKDRSLEYELLRGLDAVINEERFKEYFSDAFESALNVSEQTDNGNVLTFTSNDDRYNDFTVNLDFSNIENTQTSQWVSEVNVKAQATYKFKTRYLKLAEEADKEVDYQLISERKYILSVKN</sequence>
<gene>
    <name evidence="1" type="ORF">BJP51_03615</name>
</gene>
<organism evidence="1 2">
    <name type="scientific">Paenibacillus odorifer</name>
    <dbReference type="NCBI Taxonomy" id="189426"/>
    <lineage>
        <taxon>Bacteria</taxon>
        <taxon>Bacillati</taxon>
        <taxon>Bacillota</taxon>
        <taxon>Bacilli</taxon>
        <taxon>Bacillales</taxon>
        <taxon>Paenibacillaceae</taxon>
        <taxon>Paenibacillus</taxon>
    </lineage>
</organism>
<dbReference type="AlphaFoldDB" id="A0A1R0X039"/>
<evidence type="ECO:0000313" key="2">
    <source>
        <dbReference type="Proteomes" id="UP000187465"/>
    </source>
</evidence>
<reference evidence="1 2" key="1">
    <citation type="submission" date="2016-10" db="EMBL/GenBank/DDBJ databases">
        <title>Paenibacillus species isolates.</title>
        <authorList>
            <person name="Beno S.M."/>
        </authorList>
    </citation>
    <scope>NUCLEOTIDE SEQUENCE [LARGE SCALE GENOMIC DNA]</scope>
    <source>
        <strain evidence="1 2">FSL H7-0604</strain>
    </source>
</reference>
<evidence type="ECO:0008006" key="3">
    <source>
        <dbReference type="Google" id="ProtNLM"/>
    </source>
</evidence>
<name>A0A1R0X039_9BACL</name>
<dbReference type="EMBL" id="MKQP01000045">
    <property type="protein sequence ID" value="OMD25352.1"/>
    <property type="molecule type" value="Genomic_DNA"/>
</dbReference>
<dbReference type="KEGG" id="pod:PODO_08380"/>
<proteinExistence type="predicted"/>
<comment type="caution">
    <text evidence="1">The sequence shown here is derived from an EMBL/GenBank/DDBJ whole genome shotgun (WGS) entry which is preliminary data.</text>
</comment>
<protein>
    <recommendedName>
        <fullName evidence="3">Prepilin-type N-terminal cleavage/methylation domain-containing protein</fullName>
    </recommendedName>
</protein>
<dbReference type="RefSeq" id="WP_036684491.1">
    <property type="nucleotide sequence ID" value="NZ_CP009428.1"/>
</dbReference>
<dbReference type="Proteomes" id="UP000187465">
    <property type="component" value="Unassembled WGS sequence"/>
</dbReference>